<keyword evidence="3" id="KW-0863">Zinc-finger</keyword>
<proteinExistence type="predicted"/>
<keyword evidence="7" id="KW-1185">Reference proteome</keyword>
<dbReference type="GO" id="GO:0005634">
    <property type="term" value="C:nucleus"/>
    <property type="evidence" value="ECO:0007669"/>
    <property type="project" value="UniProtKB-SubCell"/>
</dbReference>
<dbReference type="GO" id="GO:0008270">
    <property type="term" value="F:zinc ion binding"/>
    <property type="evidence" value="ECO:0007669"/>
    <property type="project" value="UniProtKB-KW"/>
</dbReference>
<dbReference type="OrthoDB" id="10045324at2759"/>
<dbReference type="AlphaFoldDB" id="A0A0L0BXI5"/>
<evidence type="ECO:0000256" key="5">
    <source>
        <dbReference type="ARBA" id="ARBA00023242"/>
    </source>
</evidence>
<protein>
    <submittedName>
        <fullName evidence="6">Uncharacterized protein</fullName>
    </submittedName>
</protein>
<accession>A0A0L0BXI5</accession>
<evidence type="ECO:0000313" key="6">
    <source>
        <dbReference type="EMBL" id="KNC23964.1"/>
    </source>
</evidence>
<evidence type="ECO:0000256" key="3">
    <source>
        <dbReference type="ARBA" id="ARBA00022771"/>
    </source>
</evidence>
<evidence type="ECO:0000256" key="2">
    <source>
        <dbReference type="ARBA" id="ARBA00022723"/>
    </source>
</evidence>
<keyword evidence="5" id="KW-0539">Nucleus</keyword>
<dbReference type="PANTHER" id="PTHR46481">
    <property type="entry name" value="ZINC FINGER BED DOMAIN-CONTAINING PROTEIN 4"/>
    <property type="match status" value="1"/>
</dbReference>
<dbReference type="EMBL" id="JRES01001281">
    <property type="protein sequence ID" value="KNC23964.1"/>
    <property type="molecule type" value="Genomic_DNA"/>
</dbReference>
<keyword evidence="2" id="KW-0479">Metal-binding</keyword>
<name>A0A0L0BXI5_LUCCU</name>
<organism evidence="6 7">
    <name type="scientific">Lucilia cuprina</name>
    <name type="common">Green bottle fly</name>
    <name type="synonym">Australian sheep blowfly</name>
    <dbReference type="NCBI Taxonomy" id="7375"/>
    <lineage>
        <taxon>Eukaryota</taxon>
        <taxon>Metazoa</taxon>
        <taxon>Ecdysozoa</taxon>
        <taxon>Arthropoda</taxon>
        <taxon>Hexapoda</taxon>
        <taxon>Insecta</taxon>
        <taxon>Pterygota</taxon>
        <taxon>Neoptera</taxon>
        <taxon>Endopterygota</taxon>
        <taxon>Diptera</taxon>
        <taxon>Brachycera</taxon>
        <taxon>Muscomorpha</taxon>
        <taxon>Oestroidea</taxon>
        <taxon>Calliphoridae</taxon>
        <taxon>Luciliinae</taxon>
        <taxon>Lucilia</taxon>
    </lineage>
</organism>
<sequence length="117" mass="13329">MILSQYKFCKVCLDTDGSLKEYKNSLITQSALETTSTNNSKSQNARRIAETCCWDLQPFKIVEKPGFQKFVKFLNPKTILPSDRTIAATALNDVYNVYVGHVKKSLENCPKKRYISN</sequence>
<keyword evidence="4" id="KW-0862">Zinc</keyword>
<dbReference type="SUPFAM" id="SSF140996">
    <property type="entry name" value="Hermes dimerisation domain"/>
    <property type="match status" value="1"/>
</dbReference>
<evidence type="ECO:0000256" key="4">
    <source>
        <dbReference type="ARBA" id="ARBA00022833"/>
    </source>
</evidence>
<dbReference type="Gene3D" id="1.10.10.1070">
    <property type="entry name" value="Zinc finger, BED domain-containing"/>
    <property type="match status" value="1"/>
</dbReference>
<comment type="subcellular location">
    <subcellularLocation>
        <location evidence="1">Nucleus</location>
    </subcellularLocation>
</comment>
<dbReference type="Proteomes" id="UP000037069">
    <property type="component" value="Unassembled WGS sequence"/>
</dbReference>
<evidence type="ECO:0000256" key="1">
    <source>
        <dbReference type="ARBA" id="ARBA00004123"/>
    </source>
</evidence>
<dbReference type="InterPro" id="IPR052035">
    <property type="entry name" value="ZnF_BED_domain_contain"/>
</dbReference>
<comment type="caution">
    <text evidence="6">The sequence shown here is derived from an EMBL/GenBank/DDBJ whole genome shotgun (WGS) entry which is preliminary data.</text>
</comment>
<evidence type="ECO:0000313" key="7">
    <source>
        <dbReference type="Proteomes" id="UP000037069"/>
    </source>
</evidence>
<dbReference type="PANTHER" id="PTHR46481:SF10">
    <property type="entry name" value="ZINC FINGER BED DOMAIN-CONTAINING PROTEIN 39"/>
    <property type="match status" value="1"/>
</dbReference>
<reference evidence="6 7" key="1">
    <citation type="journal article" date="2015" name="Nat. Commun.">
        <title>Lucilia cuprina genome unlocks parasitic fly biology to underpin future interventions.</title>
        <authorList>
            <person name="Anstead C.A."/>
            <person name="Korhonen P.K."/>
            <person name="Young N.D."/>
            <person name="Hall R.S."/>
            <person name="Jex A.R."/>
            <person name="Murali S.C."/>
            <person name="Hughes D.S."/>
            <person name="Lee S.F."/>
            <person name="Perry T."/>
            <person name="Stroehlein A.J."/>
            <person name="Ansell B.R."/>
            <person name="Breugelmans B."/>
            <person name="Hofmann A."/>
            <person name="Qu J."/>
            <person name="Dugan S."/>
            <person name="Lee S.L."/>
            <person name="Chao H."/>
            <person name="Dinh H."/>
            <person name="Han Y."/>
            <person name="Doddapaneni H.V."/>
            <person name="Worley K.C."/>
            <person name="Muzny D.M."/>
            <person name="Ioannidis P."/>
            <person name="Waterhouse R.M."/>
            <person name="Zdobnov E.M."/>
            <person name="James P.J."/>
            <person name="Bagnall N.H."/>
            <person name="Kotze A.C."/>
            <person name="Gibbs R.A."/>
            <person name="Richards S."/>
            <person name="Batterham P."/>
            <person name="Gasser R.B."/>
        </authorList>
    </citation>
    <scope>NUCLEOTIDE SEQUENCE [LARGE SCALE GENOMIC DNA]</scope>
    <source>
        <strain evidence="6 7">LS</strain>
        <tissue evidence="6">Full body</tissue>
    </source>
</reference>
<gene>
    <name evidence="6" type="ORF">FF38_09064</name>
</gene>